<feature type="domain" description="Haem-binding uptake Tiki superfamily ChaN" evidence="2">
    <location>
        <begin position="53"/>
        <end position="241"/>
    </location>
</feature>
<organism evidence="3 4">
    <name type="scientific">Halopseudomonas phragmitis</name>
    <dbReference type="NCBI Taxonomy" id="1931241"/>
    <lineage>
        <taxon>Bacteria</taxon>
        <taxon>Pseudomonadati</taxon>
        <taxon>Pseudomonadota</taxon>
        <taxon>Gammaproteobacteria</taxon>
        <taxon>Pseudomonadales</taxon>
        <taxon>Pseudomonadaceae</taxon>
        <taxon>Halopseudomonas</taxon>
    </lineage>
</organism>
<evidence type="ECO:0000256" key="1">
    <source>
        <dbReference type="SAM" id="SignalP"/>
    </source>
</evidence>
<accession>A0A1V0B101</accession>
<dbReference type="CDD" id="cd14727">
    <property type="entry name" value="ChanN-like"/>
    <property type="match status" value="1"/>
</dbReference>
<protein>
    <recommendedName>
        <fullName evidence="2">Haem-binding uptake Tiki superfamily ChaN domain-containing protein</fullName>
    </recommendedName>
</protein>
<proteinExistence type="predicted"/>
<reference evidence="3 4" key="1">
    <citation type="submission" date="2017-03" db="EMBL/GenBank/DDBJ databases">
        <title>Complete genome sequence of the novel DNRA strain Pseudomonas sp. S-6-2 isolated from Chinese polluted river sediment. Journal of Biotechnology.</title>
        <authorList>
            <person name="Li J."/>
            <person name="Xiang F."/>
            <person name="Wang L."/>
            <person name="Xi L."/>
            <person name="Liu J."/>
        </authorList>
    </citation>
    <scope>NUCLEOTIDE SEQUENCE [LARGE SCALE GENOMIC DNA]</scope>
    <source>
        <strain evidence="3 4">S-6-2</strain>
    </source>
</reference>
<dbReference type="InterPro" id="IPR007314">
    <property type="entry name" value="Cofac_haem-bd_dom"/>
</dbReference>
<dbReference type="EMBL" id="CP020100">
    <property type="protein sequence ID" value="AQZ93585.1"/>
    <property type="molecule type" value="Genomic_DNA"/>
</dbReference>
<dbReference type="PIRSF" id="PIRSF020419">
    <property type="entry name" value="Fe_uptake_reg_CjrA_prd"/>
    <property type="match status" value="1"/>
</dbReference>
<keyword evidence="4" id="KW-1185">Reference proteome</keyword>
<evidence type="ECO:0000259" key="2">
    <source>
        <dbReference type="Pfam" id="PF04187"/>
    </source>
</evidence>
<dbReference type="AlphaFoldDB" id="A0A1V0B101"/>
<dbReference type="STRING" id="1931241.BVH74_01885"/>
<dbReference type="InterPro" id="IPR016773">
    <property type="entry name" value="Fe3_uptake_reg_CjrA_prd"/>
</dbReference>
<dbReference type="RefSeq" id="WP_080048443.1">
    <property type="nucleotide sequence ID" value="NZ_CP020100.1"/>
</dbReference>
<feature type="chain" id="PRO_5013047180" description="Haem-binding uptake Tiki superfamily ChaN domain-containing protein" evidence="1">
    <location>
        <begin position="21"/>
        <end position="286"/>
    </location>
</feature>
<name>A0A1V0B101_9GAMM</name>
<keyword evidence="1" id="KW-0732">Signal</keyword>
<dbReference type="Proteomes" id="UP000243488">
    <property type="component" value="Chromosome"/>
</dbReference>
<dbReference type="Pfam" id="PF04187">
    <property type="entry name" value="Cofac_haem_bdg"/>
    <property type="match status" value="1"/>
</dbReference>
<gene>
    <name evidence="3" type="ORF">BVH74_01885</name>
</gene>
<sequence>MMKALFTVFALWLLTVTVQAALPDWQAPRGLEDPHLGQVLDTATGEWLAPGQLLERLLEAPYVLVGEKHDNPDHHAVQLWLLEQLQARRPQGALVMEMLGPQQQAAVDEQQGRMLPEDAALVQALDWNPGWDWQHYGPLVRWGLAVPQRLLAANLGRDEMSALYRQPQPLSEVYRGETRETLAQIMRESHCHKLPETQVPAMLAIQQGRDQRMAEVLQAAPTPALLLAGGYHVRKDLGVPLHWAGATAPRVLMLVEAGSALPDEAQADYVWLTPATEEQDYCAGIS</sequence>
<dbReference type="KEGG" id="ppha:BVH74_01885"/>
<evidence type="ECO:0000313" key="4">
    <source>
        <dbReference type="Proteomes" id="UP000243488"/>
    </source>
</evidence>
<evidence type="ECO:0000313" key="3">
    <source>
        <dbReference type="EMBL" id="AQZ93585.1"/>
    </source>
</evidence>
<dbReference type="Gene3D" id="1.10.8.760">
    <property type="entry name" value="Haem-binding uptake, Tiki superfamily, ChaN, domain 2"/>
    <property type="match status" value="1"/>
</dbReference>
<dbReference type="SUPFAM" id="SSF159501">
    <property type="entry name" value="EreA/ChaN-like"/>
    <property type="match status" value="1"/>
</dbReference>
<feature type="signal peptide" evidence="1">
    <location>
        <begin position="1"/>
        <end position="20"/>
    </location>
</feature>
<dbReference type="Gene3D" id="3.40.50.11550">
    <property type="match status" value="1"/>
</dbReference>